<sequence length="157" mass="18075">MKQYLLGLGLVLVATANHAAVQQTVYRGMGEASSQFPSFKKMFKEGVINKKAEVSRYDYNDVYRLKKPLNFMGQTFVLVSDEYMSKYVGCCVSEGWGALVAKNTDLKQLTQFAKANQCSLTEMDRSSTDYYYYKLKQLPKAQYYELSCRERDLENQQ</sequence>
<gene>
    <name evidence="2" type="ORF">GAK29_00048</name>
</gene>
<dbReference type="AlphaFoldDB" id="A0A833PI92"/>
<feature type="signal peptide" evidence="1">
    <location>
        <begin position="1"/>
        <end position="19"/>
    </location>
</feature>
<organism evidence="2 3">
    <name type="scientific">Acinetobacter bereziniae</name>
    <name type="common">Acinetobacter genomosp. 10</name>
    <dbReference type="NCBI Taxonomy" id="106648"/>
    <lineage>
        <taxon>Bacteria</taxon>
        <taxon>Pseudomonadati</taxon>
        <taxon>Pseudomonadota</taxon>
        <taxon>Gammaproteobacteria</taxon>
        <taxon>Moraxellales</taxon>
        <taxon>Moraxellaceae</taxon>
        <taxon>Acinetobacter</taxon>
    </lineage>
</organism>
<comment type="caution">
    <text evidence="2">The sequence shown here is derived from an EMBL/GenBank/DDBJ whole genome shotgun (WGS) entry which is preliminary data.</text>
</comment>
<reference evidence="3" key="1">
    <citation type="journal article" date="2020" name="MBio">
        <title>Horizontal gene transfer to a defensive symbiont with a reduced genome amongst a multipartite beetle microbiome.</title>
        <authorList>
            <person name="Waterworth S.C."/>
            <person name="Florez L.V."/>
            <person name="Rees E.R."/>
            <person name="Hertweck C."/>
            <person name="Kaltenpoth M."/>
            <person name="Kwan J.C."/>
        </authorList>
    </citation>
    <scope>NUCLEOTIDE SEQUENCE [LARGE SCALE GENOMIC DNA]</scope>
</reference>
<name>A0A833PI92_ACIBZ</name>
<evidence type="ECO:0000313" key="3">
    <source>
        <dbReference type="Proteomes" id="UP000490535"/>
    </source>
</evidence>
<accession>A0A833PI92</accession>
<dbReference type="Proteomes" id="UP000490535">
    <property type="component" value="Unassembled WGS sequence"/>
</dbReference>
<protein>
    <submittedName>
        <fullName evidence="2">Uncharacterized protein</fullName>
    </submittedName>
</protein>
<evidence type="ECO:0000256" key="1">
    <source>
        <dbReference type="SAM" id="SignalP"/>
    </source>
</evidence>
<proteinExistence type="predicted"/>
<evidence type="ECO:0000313" key="2">
    <source>
        <dbReference type="EMBL" id="KAF1028413.1"/>
    </source>
</evidence>
<feature type="chain" id="PRO_5032841678" evidence="1">
    <location>
        <begin position="20"/>
        <end position="157"/>
    </location>
</feature>
<keyword evidence="1" id="KW-0732">Signal</keyword>
<dbReference type="EMBL" id="WNDP01000001">
    <property type="protein sequence ID" value="KAF1028413.1"/>
    <property type="molecule type" value="Genomic_DNA"/>
</dbReference>